<evidence type="ECO:0000313" key="4">
    <source>
        <dbReference type="EMBL" id="ALC18007.1"/>
    </source>
</evidence>
<dbReference type="EMBL" id="CP010802">
    <property type="protein sequence ID" value="ALC18007.1"/>
    <property type="molecule type" value="Genomic_DNA"/>
</dbReference>
<dbReference type="PANTHER" id="PTHR33607">
    <property type="entry name" value="ENDONUCLEASE-1"/>
    <property type="match status" value="1"/>
</dbReference>
<name>A0A0M4DKY4_9BACT</name>
<evidence type="ECO:0000313" key="5">
    <source>
        <dbReference type="Proteomes" id="UP000057158"/>
    </source>
</evidence>
<keyword evidence="5" id="KW-1185">Reference proteome</keyword>
<dbReference type="GO" id="GO:0004519">
    <property type="term" value="F:endonuclease activity"/>
    <property type="evidence" value="ECO:0007669"/>
    <property type="project" value="UniProtKB-KW"/>
</dbReference>
<dbReference type="InterPro" id="IPR044925">
    <property type="entry name" value="His-Me_finger_sf"/>
</dbReference>
<dbReference type="AlphaFoldDB" id="A0A0M4DKY4"/>
<dbReference type="OrthoDB" id="9800417at2"/>
<evidence type="ECO:0000256" key="3">
    <source>
        <dbReference type="ARBA" id="ARBA00022801"/>
    </source>
</evidence>
<accession>A0A0M4DKY4</accession>
<comment type="similarity">
    <text evidence="1">Belongs to the EndA/NucM nuclease family.</text>
</comment>
<dbReference type="PANTHER" id="PTHR33607:SF2">
    <property type="entry name" value="ENDONUCLEASE-1"/>
    <property type="match status" value="1"/>
</dbReference>
<dbReference type="GO" id="GO:0016787">
    <property type="term" value="F:hydrolase activity"/>
    <property type="evidence" value="ECO:0007669"/>
    <property type="project" value="UniProtKB-KW"/>
</dbReference>
<evidence type="ECO:0000256" key="2">
    <source>
        <dbReference type="ARBA" id="ARBA00022722"/>
    </source>
</evidence>
<reference evidence="4 5" key="1">
    <citation type="submission" date="2015-07" db="EMBL/GenBank/DDBJ databases">
        <title>Isolation and Genomic Characterization of a Novel Halophilic Metal-Reducing Deltaproteobacterium from the Deep Subsurface.</title>
        <authorList>
            <person name="Badalamenti J.P."/>
            <person name="Summers Z.M."/>
            <person name="Gralnick J.A."/>
            <person name="Bond D.R."/>
        </authorList>
    </citation>
    <scope>NUCLEOTIDE SEQUENCE [LARGE SCALE GENOMIC DNA]</scope>
    <source>
        <strain evidence="4 5">WTL</strain>
    </source>
</reference>
<keyword evidence="2" id="KW-0540">Nuclease</keyword>
<dbReference type="SUPFAM" id="SSF54060">
    <property type="entry name" value="His-Me finger endonucleases"/>
    <property type="match status" value="1"/>
</dbReference>
<dbReference type="PATRIC" id="fig|1603606.3.peg.3536"/>
<gene>
    <name evidence="4" type="ORF">DSOUD_3287</name>
</gene>
<organism evidence="4 5">
    <name type="scientific">Desulfuromonas soudanensis</name>
    <dbReference type="NCBI Taxonomy" id="1603606"/>
    <lineage>
        <taxon>Bacteria</taxon>
        <taxon>Pseudomonadati</taxon>
        <taxon>Thermodesulfobacteriota</taxon>
        <taxon>Desulfuromonadia</taxon>
        <taxon>Desulfuromonadales</taxon>
        <taxon>Desulfuromonadaceae</taxon>
        <taxon>Desulfuromonas</taxon>
    </lineage>
</organism>
<dbReference type="InterPro" id="IPR007346">
    <property type="entry name" value="Endonuclease-I"/>
</dbReference>
<proteinExistence type="inferred from homology"/>
<dbReference type="Pfam" id="PF04231">
    <property type="entry name" value="Endonuclease_1"/>
    <property type="match status" value="1"/>
</dbReference>
<evidence type="ECO:0000256" key="1">
    <source>
        <dbReference type="ARBA" id="ARBA00006429"/>
    </source>
</evidence>
<dbReference type="KEGG" id="des:DSOUD_3287"/>
<keyword evidence="4" id="KW-0255">Endonuclease</keyword>
<protein>
    <submittedName>
        <fullName evidence="4">Endonuclease I</fullName>
    </submittedName>
</protein>
<sequence>MLTPTPLFRAGRNEETLIAHRTSLAFLVLALLLATPSFSASTPGNTSNSSFNKAKKTLLRDVYADHLRTFYCDSGFDSKGRVTHSSGYRAKKEGKRARRLEWEHIVPAQAFGQSFTEWRQGDPACVDRKGKSFKGRNCAEKMNLTYRYMQADMHNLVPAIGEVNGLRSNYSFAMIPGEKRRFGSCDMEIESKKAEPPPEVRGDIARTYFYMEAAYPGRGIIGNKCRKMFEAWNKGDPVDAWECERSQKVAVLQGNGNPFVGGACQEAGL</sequence>
<dbReference type="Proteomes" id="UP000057158">
    <property type="component" value="Chromosome"/>
</dbReference>
<keyword evidence="3" id="KW-0378">Hydrolase</keyword>